<comment type="cofactor">
    <cofactor evidence="1">
        <name>FAD</name>
        <dbReference type="ChEBI" id="CHEBI:57692"/>
    </cofactor>
</comment>
<dbReference type="InterPro" id="IPR004792">
    <property type="entry name" value="BaiN-like"/>
</dbReference>
<evidence type="ECO:0000259" key="6">
    <source>
        <dbReference type="Pfam" id="PF22780"/>
    </source>
</evidence>
<dbReference type="EMBL" id="DSRU01000279">
    <property type="protein sequence ID" value="HFM99954.1"/>
    <property type="molecule type" value="Genomic_DNA"/>
</dbReference>
<keyword evidence="2" id="KW-0285">Flavoprotein</keyword>
<dbReference type="Gene3D" id="1.10.8.260">
    <property type="entry name" value="HI0933 insert domain-like"/>
    <property type="match status" value="1"/>
</dbReference>
<dbReference type="PRINTS" id="PR00368">
    <property type="entry name" value="FADPNR"/>
</dbReference>
<dbReference type="SUPFAM" id="SSF160996">
    <property type="entry name" value="HI0933 insert domain-like"/>
    <property type="match status" value="1"/>
</dbReference>
<dbReference type="SUPFAM" id="SSF51905">
    <property type="entry name" value="FAD/NAD(P)-binding domain"/>
    <property type="match status" value="1"/>
</dbReference>
<reference evidence="7" key="1">
    <citation type="journal article" date="2020" name="mSystems">
        <title>Genome- and Community-Level Interaction Insights into Carbon Utilization and Element Cycling Functions of Hydrothermarchaeota in Hydrothermal Sediment.</title>
        <authorList>
            <person name="Zhou Z."/>
            <person name="Liu Y."/>
            <person name="Xu W."/>
            <person name="Pan J."/>
            <person name="Luo Z.H."/>
            <person name="Li M."/>
        </authorList>
    </citation>
    <scope>NUCLEOTIDE SEQUENCE [LARGE SCALE GENOMIC DNA]</scope>
    <source>
        <strain evidence="7">SpSt-418</strain>
    </source>
</reference>
<keyword evidence="4" id="KW-0732">Signal</keyword>
<gene>
    <name evidence="7" type="ORF">ENR64_19795</name>
</gene>
<dbReference type="PANTHER" id="PTHR42887">
    <property type="entry name" value="OS12G0638800 PROTEIN"/>
    <property type="match status" value="1"/>
</dbReference>
<evidence type="ECO:0000256" key="1">
    <source>
        <dbReference type="ARBA" id="ARBA00001974"/>
    </source>
</evidence>
<feature type="domain" description="RsdA/BaiN/AoA(So)-like insert" evidence="6">
    <location>
        <begin position="187"/>
        <end position="351"/>
    </location>
</feature>
<evidence type="ECO:0000256" key="4">
    <source>
        <dbReference type="SAM" id="SignalP"/>
    </source>
</evidence>
<dbReference type="InterPro" id="IPR036188">
    <property type="entry name" value="FAD/NAD-bd_sf"/>
</dbReference>
<keyword evidence="3" id="KW-0274">FAD</keyword>
<dbReference type="Pfam" id="PF03486">
    <property type="entry name" value="HI0933_like"/>
    <property type="match status" value="1"/>
</dbReference>
<organism evidence="7">
    <name type="scientific">Oscillatoriales cyanobacterium SpSt-418</name>
    <dbReference type="NCBI Taxonomy" id="2282169"/>
    <lineage>
        <taxon>Bacteria</taxon>
        <taxon>Bacillati</taxon>
        <taxon>Cyanobacteriota</taxon>
        <taxon>Cyanophyceae</taxon>
        <taxon>Oscillatoriophycideae</taxon>
        <taxon>Oscillatoriales</taxon>
    </lineage>
</organism>
<proteinExistence type="predicted"/>
<dbReference type="InterPro" id="IPR055178">
    <property type="entry name" value="RsdA/BaiN/AoA(So)-like_dom"/>
</dbReference>
<dbReference type="PROSITE" id="PS51257">
    <property type="entry name" value="PROKAR_LIPOPROTEIN"/>
    <property type="match status" value="1"/>
</dbReference>
<evidence type="ECO:0000256" key="3">
    <source>
        <dbReference type="ARBA" id="ARBA00022827"/>
    </source>
</evidence>
<dbReference type="PRINTS" id="PR00411">
    <property type="entry name" value="PNDRDTASEI"/>
</dbReference>
<dbReference type="Gene3D" id="2.40.30.10">
    <property type="entry name" value="Translation factors"/>
    <property type="match status" value="1"/>
</dbReference>
<feature type="chain" id="PRO_5027944702" evidence="4">
    <location>
        <begin position="22"/>
        <end position="419"/>
    </location>
</feature>
<accession>A0A7C3PHA7</accession>
<dbReference type="AlphaFoldDB" id="A0A7C3PHA7"/>
<dbReference type="PANTHER" id="PTHR42887:SF2">
    <property type="entry name" value="OS12G0638800 PROTEIN"/>
    <property type="match status" value="1"/>
</dbReference>
<evidence type="ECO:0000313" key="7">
    <source>
        <dbReference type="EMBL" id="HFM99954.1"/>
    </source>
</evidence>
<dbReference type="Pfam" id="PF22780">
    <property type="entry name" value="HI0933_like_1st"/>
    <property type="match status" value="1"/>
</dbReference>
<comment type="caution">
    <text evidence="7">The sequence shown here is derived from an EMBL/GenBank/DDBJ whole genome shotgun (WGS) entry which is preliminary data.</text>
</comment>
<dbReference type="InterPro" id="IPR023166">
    <property type="entry name" value="BaiN-like_dom_sf"/>
</dbReference>
<protein>
    <submittedName>
        <fullName evidence="7">NAD(P)/FAD-dependent oxidoreductase</fullName>
    </submittedName>
</protein>
<evidence type="ECO:0000259" key="5">
    <source>
        <dbReference type="Pfam" id="PF03486"/>
    </source>
</evidence>
<feature type="signal peptide" evidence="4">
    <location>
        <begin position="1"/>
        <end position="21"/>
    </location>
</feature>
<dbReference type="Gene3D" id="3.50.50.60">
    <property type="entry name" value="FAD/NAD(P)-binding domain"/>
    <property type="match status" value="1"/>
</dbReference>
<evidence type="ECO:0000256" key="2">
    <source>
        <dbReference type="ARBA" id="ARBA00022630"/>
    </source>
</evidence>
<name>A0A7C3PHA7_9CYAN</name>
<sequence length="419" mass="45241">MTATKVVVVGGGAAGFFAAIACAEANPQAQVVLLEAAQQPLGKVRISGGGRCNVTHACFEPALLVQHYPRGGKALRGAFSRFQAKDTVAWFNQHGVTLKTEADGRMFPMSDDSATIIDCLTQAAAQAGVKVWTKAALKNVVREPDGFRVELRSGQTLTCDRLLLATGSNPQGYAIAQQLGHEIEAPVPSLFTFNIQDPRLEGLAGVSVSNAQLKLQVPDQPALEQTGPVLITHWGLSGPAVLKLSAWGARLLHQQKYQATLIVNWVPASNPETLRQQLQSVRNQLAQKSVVSNCPVMIPRRLWERLTETVGIKPGDRWAEISNKVLNTLLQELTRGQFKITGKGAFKEEFVTCGGVNLKEVNFKTMESRLCPNLFFAGEILDIDGVTGGFNFQSAWTTGWLAGQAMAYAEKPQPLGKGA</sequence>
<feature type="domain" description="RsdA/BaiN/AoA(So)-like Rossmann fold-like" evidence="5">
    <location>
        <begin position="5"/>
        <end position="404"/>
    </location>
</feature>
<dbReference type="NCBIfam" id="TIGR00275">
    <property type="entry name" value="aminoacetone oxidase family FAD-binding enzyme"/>
    <property type="match status" value="1"/>
</dbReference>
<dbReference type="InterPro" id="IPR057661">
    <property type="entry name" value="RsdA/BaiN/AoA(So)_Rossmann"/>
</dbReference>